<evidence type="ECO:0000256" key="1">
    <source>
        <dbReference type="ARBA" id="ARBA00022679"/>
    </source>
</evidence>
<dbReference type="SUPFAM" id="SSF55729">
    <property type="entry name" value="Acyl-CoA N-acyltransferases (Nat)"/>
    <property type="match status" value="1"/>
</dbReference>
<dbReference type="InterPro" id="IPR050680">
    <property type="entry name" value="YpeA/RimI_acetyltransf"/>
</dbReference>
<dbReference type="PROSITE" id="PS51186">
    <property type="entry name" value="GNAT"/>
    <property type="match status" value="1"/>
</dbReference>
<dbReference type="Gene3D" id="3.40.630.30">
    <property type="match status" value="1"/>
</dbReference>
<dbReference type="InterPro" id="IPR016181">
    <property type="entry name" value="Acyl_CoA_acyltransferase"/>
</dbReference>
<evidence type="ECO:0000313" key="4">
    <source>
        <dbReference type="EMBL" id="KPV48834.1"/>
    </source>
</evidence>
<dbReference type="CDD" id="cd04301">
    <property type="entry name" value="NAT_SF"/>
    <property type="match status" value="1"/>
</dbReference>
<feature type="domain" description="N-acetyltransferase" evidence="3">
    <location>
        <begin position="2"/>
        <end position="159"/>
    </location>
</feature>
<protein>
    <recommendedName>
        <fullName evidence="3">N-acetyltransferase domain-containing protein</fullName>
    </recommendedName>
</protein>
<comment type="caution">
    <text evidence="4">The sequence shown here is derived from an EMBL/GenBank/DDBJ whole genome shotgun (WGS) entry which is preliminary data.</text>
</comment>
<name>A0A0P9DFN8_9CHLR</name>
<keyword evidence="1" id="KW-0808">Transferase</keyword>
<dbReference type="InterPro" id="IPR000182">
    <property type="entry name" value="GNAT_dom"/>
</dbReference>
<dbReference type="Pfam" id="PF00583">
    <property type="entry name" value="Acetyltransf_1"/>
    <property type="match status" value="1"/>
</dbReference>
<accession>A0A0P9DFN8</accession>
<sequence length="159" mass="17666">MVELRPMTDAEYADFLAFAVADYANEHVQAGDWAAEGALERSAAEFADLLPNGVASPGHHLFTIYDSALQTGVGMLWFAVRESAGKRVAFVYNLIVDEQYRRRGYASQAFLAMEPYVRALGLHAIRLHVFGHNQAAQALYAKLGYEVTNVLMQKTLDPR</sequence>
<keyword evidence="5" id="KW-1185">Reference proteome</keyword>
<evidence type="ECO:0000313" key="5">
    <source>
        <dbReference type="Proteomes" id="UP000050509"/>
    </source>
</evidence>
<evidence type="ECO:0000256" key="2">
    <source>
        <dbReference type="ARBA" id="ARBA00023315"/>
    </source>
</evidence>
<dbReference type="GO" id="GO:0016747">
    <property type="term" value="F:acyltransferase activity, transferring groups other than amino-acyl groups"/>
    <property type="evidence" value="ECO:0007669"/>
    <property type="project" value="InterPro"/>
</dbReference>
<keyword evidence="2" id="KW-0012">Acyltransferase</keyword>
<dbReference type="AlphaFoldDB" id="A0A0P9DFN8"/>
<dbReference type="PANTHER" id="PTHR43420:SF44">
    <property type="entry name" value="ACETYLTRANSFERASE YPEA"/>
    <property type="match status" value="1"/>
</dbReference>
<dbReference type="PANTHER" id="PTHR43420">
    <property type="entry name" value="ACETYLTRANSFERASE"/>
    <property type="match status" value="1"/>
</dbReference>
<proteinExistence type="predicted"/>
<reference evidence="4 5" key="1">
    <citation type="submission" date="2015-09" db="EMBL/GenBank/DDBJ databases">
        <title>Draft genome sequence of Kouleothrix aurantiaca JCM 19913.</title>
        <authorList>
            <person name="Hemp J."/>
        </authorList>
    </citation>
    <scope>NUCLEOTIDE SEQUENCE [LARGE SCALE GENOMIC DNA]</scope>
    <source>
        <strain evidence="4 5">COM-B</strain>
    </source>
</reference>
<evidence type="ECO:0000259" key="3">
    <source>
        <dbReference type="PROSITE" id="PS51186"/>
    </source>
</evidence>
<organism evidence="4 5">
    <name type="scientific">Kouleothrix aurantiaca</name>
    <dbReference type="NCBI Taxonomy" id="186479"/>
    <lineage>
        <taxon>Bacteria</taxon>
        <taxon>Bacillati</taxon>
        <taxon>Chloroflexota</taxon>
        <taxon>Chloroflexia</taxon>
        <taxon>Chloroflexales</taxon>
        <taxon>Roseiflexineae</taxon>
        <taxon>Roseiflexaceae</taxon>
        <taxon>Kouleothrix</taxon>
    </lineage>
</organism>
<gene>
    <name evidence="4" type="ORF">SE17_35940</name>
</gene>
<dbReference type="Proteomes" id="UP000050509">
    <property type="component" value="Unassembled WGS sequence"/>
</dbReference>
<dbReference type="EMBL" id="LJCR01002366">
    <property type="protein sequence ID" value="KPV48834.1"/>
    <property type="molecule type" value="Genomic_DNA"/>
</dbReference>